<organism evidence="1 2">
    <name type="scientific">Brucella daejeonensis</name>
    <dbReference type="NCBI Taxonomy" id="659015"/>
    <lineage>
        <taxon>Bacteria</taxon>
        <taxon>Pseudomonadati</taxon>
        <taxon>Pseudomonadota</taxon>
        <taxon>Alphaproteobacteria</taxon>
        <taxon>Hyphomicrobiales</taxon>
        <taxon>Brucellaceae</taxon>
        <taxon>Brucella/Ochrobactrum group</taxon>
        <taxon>Brucella</taxon>
    </lineage>
</organism>
<dbReference type="AlphaFoldDB" id="A0A7W9ENL8"/>
<accession>A0A7W9ENL8</accession>
<evidence type="ECO:0000313" key="1">
    <source>
        <dbReference type="EMBL" id="MBB5704622.1"/>
    </source>
</evidence>
<dbReference type="Proteomes" id="UP000555546">
    <property type="component" value="Unassembled WGS sequence"/>
</dbReference>
<protein>
    <recommendedName>
        <fullName evidence="3">DUF3768 domain-containing protein</fullName>
    </recommendedName>
</protein>
<proteinExistence type="predicted"/>
<gene>
    <name evidence="1" type="ORF">FHS76_004545</name>
</gene>
<sequence length="122" mass="14043">MSHDYATAVQIAALNDRFRQRLQIPVFGDDGLRGYHVMTQGFANLPPVMQIEICALIRAQADFNIDNDPYGEHDFGAIRHKAALVFWKIECYSDETCRYDTSTPHDPEKCFRVMTVMLADEW</sequence>
<keyword evidence="2" id="KW-1185">Reference proteome</keyword>
<name>A0A7W9ENL8_9HYPH</name>
<dbReference type="Pfam" id="PF12599">
    <property type="entry name" value="DUF3768"/>
    <property type="match status" value="1"/>
</dbReference>
<dbReference type="InterPro" id="IPR022243">
    <property type="entry name" value="DUF3768"/>
</dbReference>
<evidence type="ECO:0008006" key="3">
    <source>
        <dbReference type="Google" id="ProtNLM"/>
    </source>
</evidence>
<evidence type="ECO:0000313" key="2">
    <source>
        <dbReference type="Proteomes" id="UP000555546"/>
    </source>
</evidence>
<dbReference type="EMBL" id="JACIJG010000040">
    <property type="protein sequence ID" value="MBB5704622.1"/>
    <property type="molecule type" value="Genomic_DNA"/>
</dbReference>
<comment type="caution">
    <text evidence="1">The sequence shown here is derived from an EMBL/GenBank/DDBJ whole genome shotgun (WGS) entry which is preliminary data.</text>
</comment>
<reference evidence="1 2" key="1">
    <citation type="submission" date="2020-08" db="EMBL/GenBank/DDBJ databases">
        <title>Genomic Encyclopedia of Type Strains, Phase IV (KMG-IV): sequencing the most valuable type-strain genomes for metagenomic binning, comparative biology and taxonomic classification.</title>
        <authorList>
            <person name="Goeker M."/>
        </authorList>
    </citation>
    <scope>NUCLEOTIDE SEQUENCE [LARGE SCALE GENOMIC DNA]</scope>
    <source>
        <strain evidence="1 2">DSM 26944</strain>
    </source>
</reference>
<dbReference type="RefSeq" id="WP_176025065.1">
    <property type="nucleotide sequence ID" value="NZ_JACIJG010000040.1"/>
</dbReference>